<sequence>RLLYLGQKPETRAGNAENEDEGD</sequence>
<evidence type="ECO:0000256" key="1">
    <source>
        <dbReference type="SAM" id="MobiDB-lite"/>
    </source>
</evidence>
<dbReference type="EMBL" id="UINC01212220">
    <property type="protein sequence ID" value="SVE36445.1"/>
    <property type="molecule type" value="Genomic_DNA"/>
</dbReference>
<reference evidence="2" key="1">
    <citation type="submission" date="2018-05" db="EMBL/GenBank/DDBJ databases">
        <authorList>
            <person name="Lanie J.A."/>
            <person name="Ng W.-L."/>
            <person name="Kazmierczak K.M."/>
            <person name="Andrzejewski T.M."/>
            <person name="Davidsen T.M."/>
            <person name="Wayne K.J."/>
            <person name="Tettelin H."/>
            <person name="Glass J.I."/>
            <person name="Rusch D."/>
            <person name="Podicherti R."/>
            <person name="Tsui H.-C.T."/>
            <person name="Winkler M.E."/>
        </authorList>
    </citation>
    <scope>NUCLEOTIDE SEQUENCE</scope>
</reference>
<protein>
    <submittedName>
        <fullName evidence="2">Uncharacterized protein</fullName>
    </submittedName>
</protein>
<accession>A0A383CX18</accession>
<feature type="non-terminal residue" evidence="2">
    <location>
        <position position="1"/>
    </location>
</feature>
<evidence type="ECO:0000313" key="2">
    <source>
        <dbReference type="EMBL" id="SVE36445.1"/>
    </source>
</evidence>
<proteinExistence type="predicted"/>
<name>A0A383CX18_9ZZZZ</name>
<gene>
    <name evidence="2" type="ORF">METZ01_LOCUS489299</name>
</gene>
<feature type="region of interest" description="Disordered" evidence="1">
    <location>
        <begin position="1"/>
        <end position="23"/>
    </location>
</feature>
<dbReference type="AlphaFoldDB" id="A0A383CX18"/>
<organism evidence="2">
    <name type="scientific">marine metagenome</name>
    <dbReference type="NCBI Taxonomy" id="408172"/>
    <lineage>
        <taxon>unclassified sequences</taxon>
        <taxon>metagenomes</taxon>
        <taxon>ecological metagenomes</taxon>
    </lineage>
</organism>